<accession>A0A9P4I4W3</accession>
<dbReference type="AlphaFoldDB" id="A0A9P4I4W3"/>
<keyword evidence="6" id="KW-1185">Reference proteome</keyword>
<gene>
    <name evidence="5" type="ORF">NA57DRAFT_49551</name>
</gene>
<evidence type="ECO:0000313" key="6">
    <source>
        <dbReference type="Proteomes" id="UP000799772"/>
    </source>
</evidence>
<dbReference type="OrthoDB" id="1274115at2759"/>
<reference evidence="5" key="1">
    <citation type="journal article" date="2020" name="Stud. Mycol.">
        <title>101 Dothideomycetes genomes: a test case for predicting lifestyles and emergence of pathogens.</title>
        <authorList>
            <person name="Haridas S."/>
            <person name="Albert R."/>
            <person name="Binder M."/>
            <person name="Bloem J."/>
            <person name="Labutti K."/>
            <person name="Salamov A."/>
            <person name="Andreopoulos B."/>
            <person name="Baker S."/>
            <person name="Barry K."/>
            <person name="Bills G."/>
            <person name="Bluhm B."/>
            <person name="Cannon C."/>
            <person name="Castanera R."/>
            <person name="Culley D."/>
            <person name="Daum C."/>
            <person name="Ezra D."/>
            <person name="Gonzalez J."/>
            <person name="Henrissat B."/>
            <person name="Kuo A."/>
            <person name="Liang C."/>
            <person name="Lipzen A."/>
            <person name="Lutzoni F."/>
            <person name="Magnuson J."/>
            <person name="Mondo S."/>
            <person name="Nolan M."/>
            <person name="Ohm R."/>
            <person name="Pangilinan J."/>
            <person name="Park H.-J."/>
            <person name="Ramirez L."/>
            <person name="Alfaro M."/>
            <person name="Sun H."/>
            <person name="Tritt A."/>
            <person name="Yoshinaga Y."/>
            <person name="Zwiers L.-H."/>
            <person name="Turgeon B."/>
            <person name="Goodwin S."/>
            <person name="Spatafora J."/>
            <person name="Crous P."/>
            <person name="Grigoriev I."/>
        </authorList>
    </citation>
    <scope>NUCLEOTIDE SEQUENCE</scope>
    <source>
        <strain evidence="5">CBS 133067</strain>
    </source>
</reference>
<comment type="caution">
    <text evidence="5">The sequence shown here is derived from an EMBL/GenBank/DDBJ whole genome shotgun (WGS) entry which is preliminary data.</text>
</comment>
<dbReference type="InterPro" id="IPR051911">
    <property type="entry name" value="SDR_oxidoreductase"/>
</dbReference>
<keyword evidence="2" id="KW-0521">NADP</keyword>
<proteinExistence type="inferred from homology"/>
<evidence type="ECO:0000256" key="2">
    <source>
        <dbReference type="ARBA" id="ARBA00022857"/>
    </source>
</evidence>
<dbReference type="CDD" id="cd05374">
    <property type="entry name" value="17beta-HSD-like_SDR_c"/>
    <property type="match status" value="1"/>
</dbReference>
<dbReference type="PANTHER" id="PTHR43976:SF16">
    <property type="entry name" value="SHORT-CHAIN DEHYDROGENASE_REDUCTASE FAMILY PROTEIN"/>
    <property type="match status" value="1"/>
</dbReference>
<name>A0A9P4I4W3_9PEZI</name>
<evidence type="ECO:0000313" key="5">
    <source>
        <dbReference type="EMBL" id="KAF2092760.1"/>
    </source>
</evidence>
<dbReference type="Proteomes" id="UP000799772">
    <property type="component" value="Unassembled WGS sequence"/>
</dbReference>
<keyword evidence="3" id="KW-0560">Oxidoreductase</keyword>
<dbReference type="PANTHER" id="PTHR43976">
    <property type="entry name" value="SHORT CHAIN DEHYDROGENASE"/>
    <property type="match status" value="1"/>
</dbReference>
<dbReference type="PRINTS" id="PR00080">
    <property type="entry name" value="SDRFAMILY"/>
</dbReference>
<dbReference type="SUPFAM" id="SSF51735">
    <property type="entry name" value="NAD(P)-binding Rossmann-fold domains"/>
    <property type="match status" value="1"/>
</dbReference>
<dbReference type="InterPro" id="IPR020904">
    <property type="entry name" value="Sc_DH/Rdtase_CS"/>
</dbReference>
<dbReference type="InterPro" id="IPR002347">
    <property type="entry name" value="SDR_fam"/>
</dbReference>
<comment type="similarity">
    <text evidence="1 4">Belongs to the short-chain dehydrogenases/reductases (SDR) family.</text>
</comment>
<evidence type="ECO:0000256" key="4">
    <source>
        <dbReference type="RuleBase" id="RU000363"/>
    </source>
</evidence>
<organism evidence="5 6">
    <name type="scientific">Rhizodiscina lignyota</name>
    <dbReference type="NCBI Taxonomy" id="1504668"/>
    <lineage>
        <taxon>Eukaryota</taxon>
        <taxon>Fungi</taxon>
        <taxon>Dikarya</taxon>
        <taxon>Ascomycota</taxon>
        <taxon>Pezizomycotina</taxon>
        <taxon>Dothideomycetes</taxon>
        <taxon>Pleosporomycetidae</taxon>
        <taxon>Aulographales</taxon>
        <taxon>Rhizodiscinaceae</taxon>
        <taxon>Rhizodiscina</taxon>
    </lineage>
</organism>
<evidence type="ECO:0000256" key="1">
    <source>
        <dbReference type="ARBA" id="ARBA00006484"/>
    </source>
</evidence>
<dbReference type="PRINTS" id="PR00081">
    <property type="entry name" value="GDHRDH"/>
</dbReference>
<dbReference type="Gene3D" id="3.40.50.720">
    <property type="entry name" value="NAD(P)-binding Rossmann-like Domain"/>
    <property type="match status" value="1"/>
</dbReference>
<dbReference type="GO" id="GO:0016491">
    <property type="term" value="F:oxidoreductase activity"/>
    <property type="evidence" value="ECO:0007669"/>
    <property type="project" value="UniProtKB-KW"/>
</dbReference>
<sequence length="287" mass="30913">MAPTWFITGCSSGFGYEIALKALSEGHNVIASSRNPSKNTELVDKITSGHGGRGKWVQFDVNAPLDEIKASIADAEKLFGGIDVLVNNAGYMVSGAMEDIPEEKYRENFETNFFGPMKIMKAVLPGMRERKAGTIVNISSIAGITALPTASSYSGSKWALEALSESLSAEVTPWNIRVLLVEPGFFRTNFLGSGAAQQIPVSEAYRGTICDQIAQHVGSMAGKQPGSPEKAASRIFEAATGTGMAEGKTEHLRLVLGQGAWDRWTAQIQKYQKNLEATKEIAKSADY</sequence>
<dbReference type="InterPro" id="IPR036291">
    <property type="entry name" value="NAD(P)-bd_dom_sf"/>
</dbReference>
<dbReference type="Pfam" id="PF00106">
    <property type="entry name" value="adh_short"/>
    <property type="match status" value="1"/>
</dbReference>
<evidence type="ECO:0000256" key="3">
    <source>
        <dbReference type="ARBA" id="ARBA00023002"/>
    </source>
</evidence>
<dbReference type="PROSITE" id="PS00061">
    <property type="entry name" value="ADH_SHORT"/>
    <property type="match status" value="1"/>
</dbReference>
<dbReference type="EMBL" id="ML978142">
    <property type="protein sequence ID" value="KAF2092760.1"/>
    <property type="molecule type" value="Genomic_DNA"/>
</dbReference>
<protein>
    <submittedName>
        <fullName evidence="5">Short chain oxidoreductase/dehydrogenase</fullName>
    </submittedName>
</protein>